<dbReference type="Proteomes" id="UP000501728">
    <property type="component" value="Chromosome"/>
</dbReference>
<name>A0A858U5D9_9MOLU</name>
<keyword evidence="6 10" id="KW-0067">ATP-binding</keyword>
<keyword evidence="5" id="KW-0547">Nucleotide-binding</keyword>
<accession>A0A858U5D9</accession>
<comment type="similarity">
    <text evidence="2">Belongs to the ABC transporter superfamily.</text>
</comment>
<dbReference type="RefSeq" id="WP_169580460.1">
    <property type="nucleotide sequence ID" value="NZ_CP051480.1"/>
</dbReference>
<dbReference type="InterPro" id="IPR003593">
    <property type="entry name" value="AAA+_ATPase"/>
</dbReference>
<evidence type="ECO:0000256" key="8">
    <source>
        <dbReference type="ARBA" id="ARBA00023136"/>
    </source>
</evidence>
<dbReference type="PANTHER" id="PTHR43553">
    <property type="entry name" value="HEAVY METAL TRANSPORTER"/>
    <property type="match status" value="1"/>
</dbReference>
<keyword evidence="8" id="KW-0472">Membrane</keyword>
<evidence type="ECO:0000256" key="2">
    <source>
        <dbReference type="ARBA" id="ARBA00005417"/>
    </source>
</evidence>
<sequence>MQIKVENISKEYNKGLPTYIKVLNDVSVEINENEAISIIGPTGSGKTTLIEHFNALLTPESGKIVFKEVPFIQKLKKPLRPKKSNFSSNEEYFQSLDRYKIELKKFLEVPKYERVEIIKTDIEISKTIKRIKKVKSLRKQVGVVFQFAEYQLFESTIEKDIIFGPISMGVKKDKAKELASKYLEMVGLPLDYLQRSPFNLSGGQKRRVALAGILAMEPRFLVLDEPTAGLDPQGVEEMLQLFYNLYKEGKTIVIVTHDLDNALKWTNRTLFVKDGQIIRDGDTYEILNDQEMLIKNNLIPTKLLSFVAKLKENNIDVGKVTSIDELGNKLNEYAKNRKLKRRDKHE</sequence>
<dbReference type="PROSITE" id="PS00211">
    <property type="entry name" value="ABC_TRANSPORTER_1"/>
    <property type="match status" value="1"/>
</dbReference>
<keyword evidence="7" id="KW-1278">Translocase</keyword>
<keyword evidence="3" id="KW-0813">Transport</keyword>
<dbReference type="SMART" id="SM00382">
    <property type="entry name" value="AAA"/>
    <property type="match status" value="1"/>
</dbReference>
<evidence type="ECO:0000313" key="11">
    <source>
        <dbReference type="Proteomes" id="UP000501728"/>
    </source>
</evidence>
<keyword evidence="4" id="KW-1003">Cell membrane</keyword>
<dbReference type="PANTHER" id="PTHR43553:SF27">
    <property type="entry name" value="ENERGY-COUPLING FACTOR TRANSPORTER ATP-BINDING PROTEIN ECFA2"/>
    <property type="match status" value="1"/>
</dbReference>
<dbReference type="SUPFAM" id="SSF52540">
    <property type="entry name" value="P-loop containing nucleoside triphosphate hydrolases"/>
    <property type="match status" value="1"/>
</dbReference>
<dbReference type="InterPro" id="IPR017871">
    <property type="entry name" value="ABC_transporter-like_CS"/>
</dbReference>
<dbReference type="Gene3D" id="3.40.50.300">
    <property type="entry name" value="P-loop containing nucleotide triphosphate hydrolases"/>
    <property type="match status" value="1"/>
</dbReference>
<evidence type="ECO:0000313" key="10">
    <source>
        <dbReference type="EMBL" id="QJG66637.1"/>
    </source>
</evidence>
<comment type="subcellular location">
    <subcellularLocation>
        <location evidence="1">Cell membrane</location>
        <topology evidence="1">Peripheral membrane protein</topology>
    </subcellularLocation>
</comment>
<dbReference type="InterPro" id="IPR015856">
    <property type="entry name" value="ABC_transpr_CbiO/EcfA_su"/>
</dbReference>
<organism evidence="10 11">
    <name type="scientific">Mycoplasma phocoeninasale</name>
    <dbReference type="NCBI Taxonomy" id="2726117"/>
    <lineage>
        <taxon>Bacteria</taxon>
        <taxon>Bacillati</taxon>
        <taxon>Mycoplasmatota</taxon>
        <taxon>Mollicutes</taxon>
        <taxon>Mycoplasmataceae</taxon>
        <taxon>Mycoplasma</taxon>
    </lineage>
</organism>
<dbReference type="Pfam" id="PF00005">
    <property type="entry name" value="ABC_tran"/>
    <property type="match status" value="2"/>
</dbReference>
<evidence type="ECO:0000256" key="3">
    <source>
        <dbReference type="ARBA" id="ARBA00022448"/>
    </source>
</evidence>
<dbReference type="InterPro" id="IPR050095">
    <property type="entry name" value="ECF_ABC_transporter_ATP-bd"/>
</dbReference>
<evidence type="ECO:0000256" key="4">
    <source>
        <dbReference type="ARBA" id="ARBA00022475"/>
    </source>
</evidence>
<reference evidence="10 11" key="1">
    <citation type="submission" date="2020-04" db="EMBL/GenBank/DDBJ databases">
        <title>Novel Mycoplasma species detected in Phocoena phocoena (harbor porpoise) from the USA.</title>
        <authorList>
            <person name="Volokhov D.V."/>
        </authorList>
    </citation>
    <scope>NUCLEOTIDE SEQUENCE [LARGE SCALE GENOMIC DNA]</scope>
    <source>
        <strain evidence="10 11">C264-NAS</strain>
    </source>
</reference>
<feature type="domain" description="ABC transporter" evidence="9">
    <location>
        <begin position="3"/>
        <end position="299"/>
    </location>
</feature>
<dbReference type="KEGG" id="mphn:HGG64_02935"/>
<keyword evidence="11" id="KW-1185">Reference proteome</keyword>
<protein>
    <submittedName>
        <fullName evidence="10">ATP-binding cassette domain-containing protein</fullName>
    </submittedName>
</protein>
<dbReference type="PROSITE" id="PS50893">
    <property type="entry name" value="ABC_TRANSPORTER_2"/>
    <property type="match status" value="1"/>
</dbReference>
<evidence type="ECO:0000256" key="1">
    <source>
        <dbReference type="ARBA" id="ARBA00004202"/>
    </source>
</evidence>
<dbReference type="GO" id="GO:0042626">
    <property type="term" value="F:ATPase-coupled transmembrane transporter activity"/>
    <property type="evidence" value="ECO:0007669"/>
    <property type="project" value="TreeGrafter"/>
</dbReference>
<dbReference type="GO" id="GO:0016887">
    <property type="term" value="F:ATP hydrolysis activity"/>
    <property type="evidence" value="ECO:0007669"/>
    <property type="project" value="InterPro"/>
</dbReference>
<dbReference type="CDD" id="cd03225">
    <property type="entry name" value="ABC_cobalt_CbiO_domain1"/>
    <property type="match status" value="1"/>
</dbReference>
<dbReference type="EMBL" id="CP051480">
    <property type="protein sequence ID" value="QJG66637.1"/>
    <property type="molecule type" value="Genomic_DNA"/>
</dbReference>
<evidence type="ECO:0000256" key="7">
    <source>
        <dbReference type="ARBA" id="ARBA00022967"/>
    </source>
</evidence>
<gene>
    <name evidence="10" type="ORF">HGG64_02935</name>
</gene>
<dbReference type="AlphaFoldDB" id="A0A858U5D9"/>
<dbReference type="InterPro" id="IPR003439">
    <property type="entry name" value="ABC_transporter-like_ATP-bd"/>
</dbReference>
<evidence type="ECO:0000256" key="6">
    <source>
        <dbReference type="ARBA" id="ARBA00022840"/>
    </source>
</evidence>
<dbReference type="GO" id="GO:0005524">
    <property type="term" value="F:ATP binding"/>
    <property type="evidence" value="ECO:0007669"/>
    <property type="project" value="UniProtKB-KW"/>
</dbReference>
<proteinExistence type="inferred from homology"/>
<dbReference type="InterPro" id="IPR027417">
    <property type="entry name" value="P-loop_NTPase"/>
</dbReference>
<evidence type="ECO:0000256" key="5">
    <source>
        <dbReference type="ARBA" id="ARBA00022741"/>
    </source>
</evidence>
<dbReference type="GO" id="GO:0043190">
    <property type="term" value="C:ATP-binding cassette (ABC) transporter complex"/>
    <property type="evidence" value="ECO:0007669"/>
    <property type="project" value="TreeGrafter"/>
</dbReference>
<dbReference type="NCBIfam" id="NF010170">
    <property type="entry name" value="PRK13651.1"/>
    <property type="match status" value="1"/>
</dbReference>
<evidence type="ECO:0000259" key="9">
    <source>
        <dbReference type="PROSITE" id="PS50893"/>
    </source>
</evidence>